<dbReference type="Gene3D" id="2.130.10.10">
    <property type="entry name" value="YVTN repeat-like/Quinoprotein amine dehydrogenase"/>
    <property type="match status" value="3"/>
</dbReference>
<dbReference type="PANTHER" id="PTHR22847">
    <property type="entry name" value="WD40 REPEAT PROTEIN"/>
    <property type="match status" value="1"/>
</dbReference>
<feature type="repeat" description="WD" evidence="3">
    <location>
        <begin position="521"/>
        <end position="562"/>
    </location>
</feature>
<name>A0ABT2N3T2_9CYAN</name>
<keyword evidence="1 3" id="KW-0853">WD repeat</keyword>
<dbReference type="Pfam" id="PF00400">
    <property type="entry name" value="WD40"/>
    <property type="match status" value="7"/>
</dbReference>
<evidence type="ECO:0000256" key="4">
    <source>
        <dbReference type="SAM" id="MobiDB-lite"/>
    </source>
</evidence>
<dbReference type="InterPro" id="IPR001680">
    <property type="entry name" value="WD40_rpt"/>
</dbReference>
<dbReference type="CDD" id="cd00200">
    <property type="entry name" value="WD40"/>
    <property type="match status" value="1"/>
</dbReference>
<protein>
    <submittedName>
        <fullName evidence="5">WD40 repeat domain-containing protein</fullName>
    </submittedName>
</protein>
<dbReference type="SMART" id="SM00320">
    <property type="entry name" value="WD40"/>
    <property type="match status" value="7"/>
</dbReference>
<dbReference type="InterPro" id="IPR036322">
    <property type="entry name" value="WD40_repeat_dom_sf"/>
</dbReference>
<dbReference type="PRINTS" id="PR00320">
    <property type="entry name" value="GPROTEINBRPT"/>
</dbReference>
<feature type="region of interest" description="Disordered" evidence="4">
    <location>
        <begin position="314"/>
        <end position="346"/>
    </location>
</feature>
<feature type="repeat" description="WD" evidence="3">
    <location>
        <begin position="569"/>
        <end position="596"/>
    </location>
</feature>
<feature type="repeat" description="WD" evidence="3">
    <location>
        <begin position="654"/>
        <end position="685"/>
    </location>
</feature>
<keyword evidence="6" id="KW-1185">Reference proteome</keyword>
<dbReference type="EMBL" id="JAMXFA010000007">
    <property type="protein sequence ID" value="MCT7977350.1"/>
    <property type="molecule type" value="Genomic_DNA"/>
</dbReference>
<keyword evidence="2" id="KW-0677">Repeat</keyword>
<gene>
    <name evidence="5" type="ORF">NG792_06500</name>
</gene>
<feature type="compositionally biased region" description="Basic and acidic residues" evidence="4">
    <location>
        <begin position="314"/>
        <end position="328"/>
    </location>
</feature>
<feature type="repeat" description="WD" evidence="3">
    <location>
        <begin position="479"/>
        <end position="520"/>
    </location>
</feature>
<dbReference type="PROSITE" id="PS50082">
    <property type="entry name" value="WD_REPEATS_2"/>
    <property type="match status" value="7"/>
</dbReference>
<feature type="repeat" description="WD" evidence="3">
    <location>
        <begin position="437"/>
        <end position="478"/>
    </location>
</feature>
<reference evidence="5 6" key="1">
    <citation type="journal article" date="2022" name="Front. Microbiol.">
        <title>High genomic differentiation and limited gene flow indicate recent cryptic speciation within the genus Laspinema (cyanobacteria).</title>
        <authorList>
            <person name="Stanojkovic A."/>
            <person name="Skoupy S."/>
            <person name="Skaloud P."/>
            <person name="Dvorak P."/>
        </authorList>
    </citation>
    <scope>NUCLEOTIDE SEQUENCE [LARGE SCALE GENOMIC DNA]</scope>
    <source>
        <strain evidence="5 6">D3b</strain>
    </source>
</reference>
<accession>A0ABT2N3T2</accession>
<organism evidence="5 6">
    <name type="scientific">Laspinema olomoucense D3b</name>
    <dbReference type="NCBI Taxonomy" id="2953688"/>
    <lineage>
        <taxon>Bacteria</taxon>
        <taxon>Bacillati</taxon>
        <taxon>Cyanobacteriota</taxon>
        <taxon>Cyanophyceae</taxon>
        <taxon>Oscillatoriophycideae</taxon>
        <taxon>Oscillatoriales</taxon>
        <taxon>Laspinemataceae</taxon>
        <taxon>Laspinema</taxon>
        <taxon>Laspinema olomoucense</taxon>
    </lineage>
</organism>
<comment type="caution">
    <text evidence="5">The sequence shown here is derived from an EMBL/GenBank/DDBJ whole genome shotgun (WGS) entry which is preliminary data.</text>
</comment>
<dbReference type="Proteomes" id="UP001525961">
    <property type="component" value="Unassembled WGS sequence"/>
</dbReference>
<sequence length="689" mass="76604">MNETVNDLDGNTLSNSNKSVLDELSALIWGTSLLGGKITGALNSGILGQLSLAQLSHLFIIWRNATSLPQNSRVRLVFIEALIKGIIVALHPSKFHQTDLFSSDAPIKGSEYSQVQAWLKRRVTALQQEAFGTYESKCWLKNITQSPMLCGSAEEIYRLDIRTQSRQLQDLKKQIESELYIDALPEKIRDNFRSDWLPCVSLILSETVQNNQEFIDFLEDETENFAAFQWDIISTIEDIKKVIHQLRRLLNYPQNYLSFIQIIDFDAESLYQEVQKLDNKDSGLSSLIEDVSKSNSQRISLTDPKVEKVLELLENSRDVEDSPPKQDRVEEDLANPPNFSPSRYNPERKRIPVASVVLTGLPVPRGEQSLNAMRPIWRCVNTLIGHSDSVVSVAFGQQNSDPERRSPYLVISGSWDKSINIWQFTNLEQSQGLPNSITDNSASIYSVAISPDRQFLATGCADSTVRLWHLPTNRRLHILTGHSVPIYSVAFSPNGEILASGSGDQTIKLWQVSTGELLATLIGHSSFVYSVTFSPDGQLLVSGSTDKTIKIWQLKTQQLVRTLIGNSPVTSVSLSPNSHVLASASRDETIKLWQIQGSPSEGGTRAAPTRTLRGHTAEVLCVAISPRSPVLASGSHDKTIKLWHLETGELIGTLTGHFDSVNAVAFSSDGHFLASGSHDKTVKIWRPFY</sequence>
<dbReference type="InterPro" id="IPR015943">
    <property type="entry name" value="WD40/YVTN_repeat-like_dom_sf"/>
</dbReference>
<dbReference type="PANTHER" id="PTHR22847:SF637">
    <property type="entry name" value="WD REPEAT DOMAIN 5B"/>
    <property type="match status" value="1"/>
</dbReference>
<evidence type="ECO:0000313" key="5">
    <source>
        <dbReference type="EMBL" id="MCT7977350.1"/>
    </source>
</evidence>
<dbReference type="InterPro" id="IPR020472">
    <property type="entry name" value="WD40_PAC1"/>
</dbReference>
<proteinExistence type="predicted"/>
<evidence type="ECO:0000256" key="3">
    <source>
        <dbReference type="PROSITE-ProRule" id="PRU00221"/>
    </source>
</evidence>
<feature type="repeat" description="WD" evidence="3">
    <location>
        <begin position="612"/>
        <end position="653"/>
    </location>
</feature>
<evidence type="ECO:0000313" key="6">
    <source>
        <dbReference type="Proteomes" id="UP001525961"/>
    </source>
</evidence>
<evidence type="ECO:0000256" key="2">
    <source>
        <dbReference type="ARBA" id="ARBA00022737"/>
    </source>
</evidence>
<dbReference type="PROSITE" id="PS50294">
    <property type="entry name" value="WD_REPEATS_REGION"/>
    <property type="match status" value="6"/>
</dbReference>
<evidence type="ECO:0000256" key="1">
    <source>
        <dbReference type="ARBA" id="ARBA00022574"/>
    </source>
</evidence>
<feature type="repeat" description="WD" evidence="3">
    <location>
        <begin position="383"/>
        <end position="432"/>
    </location>
</feature>
<dbReference type="SUPFAM" id="SSF50978">
    <property type="entry name" value="WD40 repeat-like"/>
    <property type="match status" value="1"/>
</dbReference>